<reference evidence="2 3" key="1">
    <citation type="journal article" date="2012" name="J. Bacteriol.">
        <title>Complete genome sequence of a thermophilic methanogen, Methanocella conradii HZ254, isolated from Chinese rice field soil.</title>
        <authorList>
            <person name="Lu Z."/>
            <person name="Lu Y."/>
        </authorList>
    </citation>
    <scope>NUCLEOTIDE SEQUENCE [LARGE SCALE GENOMIC DNA]</scope>
    <source>
        <strain evidence="3">DSM 24694 / JCM 17849 / CGMCC 1.5162 / HZ254</strain>
    </source>
</reference>
<dbReference type="KEGG" id="mez:Mtc_1214"/>
<dbReference type="eggNOG" id="arCOG03215">
    <property type="taxonomic scope" value="Archaea"/>
</dbReference>
<name>H8I8R3_METCZ</name>
<dbReference type="STRING" id="1041930.Mtc_1214"/>
<dbReference type="Proteomes" id="UP000005233">
    <property type="component" value="Chromosome"/>
</dbReference>
<dbReference type="Pfam" id="PF09888">
    <property type="entry name" value="DUF2115"/>
    <property type="match status" value="1"/>
</dbReference>
<gene>
    <name evidence="2" type="ordered locus">Mtc_1214</name>
</gene>
<comment type="similarity">
    <text evidence="1">Belongs to the UPF0305 family.</text>
</comment>
<dbReference type="HAMAP" id="MF_00763">
    <property type="entry name" value="UPF0305"/>
    <property type="match status" value="1"/>
</dbReference>
<dbReference type="EMBL" id="CP003243">
    <property type="protein sequence ID" value="AFC99967.1"/>
    <property type="molecule type" value="Genomic_DNA"/>
</dbReference>
<dbReference type="InterPro" id="IPR019215">
    <property type="entry name" value="DUF2115"/>
</dbReference>
<dbReference type="OrthoDB" id="81482at2157"/>
<dbReference type="GeneID" id="11971340"/>
<evidence type="ECO:0000313" key="3">
    <source>
        <dbReference type="Proteomes" id="UP000005233"/>
    </source>
</evidence>
<dbReference type="HOGENOM" id="CLU_089549_0_0_2"/>
<protein>
    <recommendedName>
        <fullName evidence="1">UPF0305 protein Mtc_1214</fullName>
    </recommendedName>
</protein>
<organism evidence="2 3">
    <name type="scientific">Methanocella conradii (strain DSM 24694 / JCM 17849 / CGMCC 1.5162 / HZ254)</name>
    <dbReference type="NCBI Taxonomy" id="1041930"/>
    <lineage>
        <taxon>Archaea</taxon>
        <taxon>Methanobacteriati</taxon>
        <taxon>Methanobacteriota</taxon>
        <taxon>Stenosarchaea group</taxon>
        <taxon>Methanomicrobia</taxon>
        <taxon>Methanocellales</taxon>
        <taxon>Methanocellaceae</taxon>
        <taxon>Methanocella</taxon>
    </lineage>
</organism>
<keyword evidence="3" id="KW-1185">Reference proteome</keyword>
<evidence type="ECO:0000256" key="1">
    <source>
        <dbReference type="HAMAP-Rule" id="MF_00763"/>
    </source>
</evidence>
<dbReference type="AlphaFoldDB" id="H8I8R3"/>
<dbReference type="RefSeq" id="WP_014405805.1">
    <property type="nucleotide sequence ID" value="NC_017034.1"/>
</dbReference>
<evidence type="ECO:0000313" key="2">
    <source>
        <dbReference type="EMBL" id="AFC99967.1"/>
    </source>
</evidence>
<accession>H8I8R3</accession>
<sequence>MATRGRAGEVFSMLRPLKRKSELGEALAIELGRLSVFDLQRISAFVEAEANKVPSPYREKVRPYFTEQLFGSYFRLMRMHGDGTLKAMDGRIKDEKAFEEYCLMAMEESENRDRGQYGWYYYLVSCFTMFVLEEPGHPVGMPFPGGFIVERRGDNYYCPIREKEKDVPFALCNFCPAMQSEI</sequence>
<proteinExistence type="inferred from homology"/>